<dbReference type="Proteomes" id="UP000053099">
    <property type="component" value="Unassembled WGS sequence"/>
</dbReference>
<keyword evidence="1" id="KW-0812">Transmembrane</keyword>
<evidence type="ECO:0000256" key="1">
    <source>
        <dbReference type="SAM" id="Phobius"/>
    </source>
</evidence>
<dbReference type="RefSeq" id="WP_038030903.1">
    <property type="nucleotide sequence ID" value="NZ_PELZ01000451.1"/>
</dbReference>
<organism evidence="2 4">
    <name type="scientific">Thermus scotoductus</name>
    <dbReference type="NCBI Taxonomy" id="37636"/>
    <lineage>
        <taxon>Bacteria</taxon>
        <taxon>Thermotogati</taxon>
        <taxon>Deinococcota</taxon>
        <taxon>Deinococci</taxon>
        <taxon>Thermales</taxon>
        <taxon>Thermaceae</taxon>
        <taxon>Thermus</taxon>
    </lineage>
</organism>
<reference evidence="2 4" key="1">
    <citation type="submission" date="2015-09" db="EMBL/GenBank/DDBJ databases">
        <title>Draft genome sequence of Thermus scotoductus strain K1 isolated from a geothermal spring in Nagorno-Karabakh, Armenia.</title>
        <authorList>
            <person name="Saghatelyan A."/>
            <person name="Poghosyan L."/>
            <person name="Panosyan H."/>
            <person name="Birkeland N.-K."/>
        </authorList>
    </citation>
    <scope>NUCLEOTIDE SEQUENCE [LARGE SCALE GENOMIC DNA]</scope>
    <source>
        <strain evidence="2 4">K1</strain>
    </source>
</reference>
<name>A0A0N0IPR1_THESC</name>
<dbReference type="EMBL" id="PELZ01000451">
    <property type="protein sequence ID" value="RTH32346.1"/>
    <property type="molecule type" value="Genomic_DNA"/>
</dbReference>
<protein>
    <submittedName>
        <fullName evidence="3">DUF502 domain-containing protein</fullName>
    </submittedName>
    <submittedName>
        <fullName evidence="2">Transporter</fullName>
    </submittedName>
</protein>
<dbReference type="InterPro" id="IPR007462">
    <property type="entry name" value="COV1-like"/>
</dbReference>
<keyword evidence="1" id="KW-1133">Transmembrane helix</keyword>
<sequence length="215" mass="23922">MRLRQRFLTGLVTLLPLLVTLYFLAWVYTYSGGYIQSFLRLLNLEVPRTYQPLLPFVGLFLAGVLIYLVGTVAENYLGRRLIVSLERSLLLFPIVRDIYKAVQQITHTLFGHQEVKFSRAAVIEYPRRGLYTLCFVVQPVDGRLPPLPEGYTAVLVPTSPVPASGMVILVPTEEVIPLEISVEDALKYVVSAGFLLPEKPSGPLTSLPQRAGPPA</sequence>
<feature type="transmembrane region" description="Helical" evidence="1">
    <location>
        <begin position="49"/>
        <end position="70"/>
    </location>
</feature>
<proteinExistence type="predicted"/>
<evidence type="ECO:0000313" key="5">
    <source>
        <dbReference type="Proteomes" id="UP000288051"/>
    </source>
</evidence>
<accession>A0A0N0IPR1</accession>
<feature type="transmembrane region" description="Helical" evidence="1">
    <location>
        <begin position="7"/>
        <end position="29"/>
    </location>
</feature>
<dbReference type="Pfam" id="PF04367">
    <property type="entry name" value="DUF502"/>
    <property type="match status" value="1"/>
</dbReference>
<keyword evidence="1" id="KW-0472">Membrane</keyword>
<evidence type="ECO:0000313" key="4">
    <source>
        <dbReference type="Proteomes" id="UP000053099"/>
    </source>
</evidence>
<evidence type="ECO:0000313" key="3">
    <source>
        <dbReference type="EMBL" id="RTH32346.1"/>
    </source>
</evidence>
<dbReference type="PANTHER" id="PTHR31876:SF26">
    <property type="entry name" value="PROTEIN LIKE COV 2"/>
    <property type="match status" value="1"/>
</dbReference>
<dbReference type="PATRIC" id="fig|37636.3.peg.1829"/>
<dbReference type="EMBL" id="LJJR01000043">
    <property type="protein sequence ID" value="KPD25992.1"/>
    <property type="molecule type" value="Genomic_DNA"/>
</dbReference>
<evidence type="ECO:0000313" key="2">
    <source>
        <dbReference type="EMBL" id="KPD25992.1"/>
    </source>
</evidence>
<reference evidence="3 5" key="2">
    <citation type="journal article" date="2019" name="Extremophiles">
        <title>Biogeography of thermophiles and predominance of Thermus scotoductus in domestic water heaters.</title>
        <authorList>
            <person name="Wilpiszeski R.L."/>
            <person name="Zhang Z."/>
            <person name="House C.H."/>
        </authorList>
    </citation>
    <scope>NUCLEOTIDE SEQUENCE [LARGE SCALE GENOMIC DNA]</scope>
    <source>
        <strain evidence="3 5">24_S24</strain>
    </source>
</reference>
<comment type="caution">
    <text evidence="2">The sequence shown here is derived from an EMBL/GenBank/DDBJ whole genome shotgun (WGS) entry which is preliminary data.</text>
</comment>
<dbReference type="Proteomes" id="UP000288051">
    <property type="component" value="Unassembled WGS sequence"/>
</dbReference>
<dbReference type="PANTHER" id="PTHR31876">
    <property type="entry name" value="COV-LIKE PROTEIN 1"/>
    <property type="match status" value="1"/>
</dbReference>
<dbReference type="AlphaFoldDB" id="A0A0N0IPR1"/>
<gene>
    <name evidence="2" type="ORF">AN926_11745</name>
    <name evidence="3" type="ORF">CSW37_12105</name>
</gene>